<dbReference type="EMBL" id="AWWH01000012">
    <property type="protein sequence ID" value="ETA75072.1"/>
    <property type="molecule type" value="Genomic_DNA"/>
</dbReference>
<dbReference type="InterPro" id="IPR003593">
    <property type="entry name" value="AAA+_ATPase"/>
</dbReference>
<keyword evidence="6" id="KW-0645">Protease</keyword>
<evidence type="ECO:0000256" key="3">
    <source>
        <dbReference type="ARBA" id="ARBA00038088"/>
    </source>
</evidence>
<accession>V7HYV6</accession>
<dbReference type="Pfam" id="PF00004">
    <property type="entry name" value="AAA"/>
    <property type="match status" value="1"/>
</dbReference>
<dbReference type="GO" id="GO:0016887">
    <property type="term" value="F:ATP hydrolysis activity"/>
    <property type="evidence" value="ECO:0007669"/>
    <property type="project" value="InterPro"/>
</dbReference>
<dbReference type="SUPFAM" id="SSF52540">
    <property type="entry name" value="P-loop containing nucleoside triphosphate hydrolases"/>
    <property type="match status" value="1"/>
</dbReference>
<dbReference type="SMART" id="SM00382">
    <property type="entry name" value="AAA"/>
    <property type="match status" value="1"/>
</dbReference>
<feature type="domain" description="AAA+ ATPase" evidence="5">
    <location>
        <begin position="271"/>
        <end position="405"/>
    </location>
</feature>
<organism evidence="6 7">
    <name type="scientific">Ligilactobacillus equi DPC 6820</name>
    <dbReference type="NCBI Taxonomy" id="1392007"/>
    <lineage>
        <taxon>Bacteria</taxon>
        <taxon>Bacillati</taxon>
        <taxon>Bacillota</taxon>
        <taxon>Bacilli</taxon>
        <taxon>Lactobacillales</taxon>
        <taxon>Lactobacillaceae</taxon>
        <taxon>Ligilactobacillus</taxon>
    </lineage>
</organism>
<keyword evidence="2" id="KW-0067">ATP-binding</keyword>
<dbReference type="PANTHER" id="PTHR42960">
    <property type="entry name" value="YCF46 PROTEIN"/>
    <property type="match status" value="1"/>
</dbReference>
<gene>
    <name evidence="6" type="ORF">LEQ_1419</name>
</gene>
<evidence type="ECO:0000256" key="2">
    <source>
        <dbReference type="ARBA" id="ARBA00022840"/>
    </source>
</evidence>
<keyword evidence="1" id="KW-0547">Nucleotide-binding</keyword>
<comment type="caution">
    <text evidence="6">The sequence shown here is derived from an EMBL/GenBank/DDBJ whole genome shotgun (WGS) entry which is preliminary data.</text>
</comment>
<evidence type="ECO:0000256" key="1">
    <source>
        <dbReference type="ARBA" id="ARBA00022741"/>
    </source>
</evidence>
<dbReference type="PATRIC" id="fig|1392007.3.peg.90"/>
<dbReference type="GO" id="GO:0006508">
    <property type="term" value="P:proteolysis"/>
    <property type="evidence" value="ECO:0007669"/>
    <property type="project" value="UniProtKB-KW"/>
</dbReference>
<protein>
    <recommendedName>
        <fullName evidence="4">Uncharacterized AAA domain-containing protein ycf46</fullName>
    </recommendedName>
</protein>
<dbReference type="AlphaFoldDB" id="V7HYV6"/>
<dbReference type="GO" id="GO:0008233">
    <property type="term" value="F:peptidase activity"/>
    <property type="evidence" value="ECO:0007669"/>
    <property type="project" value="UniProtKB-KW"/>
</dbReference>
<evidence type="ECO:0000256" key="4">
    <source>
        <dbReference type="ARBA" id="ARBA00040480"/>
    </source>
</evidence>
<dbReference type="RefSeq" id="WP_023858705.1">
    <property type="nucleotide sequence ID" value="NZ_AWWH01000012.1"/>
</dbReference>
<name>V7HYV6_9LACO</name>
<dbReference type="InterPro" id="IPR041569">
    <property type="entry name" value="AAA_lid_3"/>
</dbReference>
<dbReference type="InterPro" id="IPR027417">
    <property type="entry name" value="P-loop_NTPase"/>
</dbReference>
<dbReference type="Proteomes" id="UP000018559">
    <property type="component" value="Unassembled WGS sequence"/>
</dbReference>
<evidence type="ECO:0000313" key="7">
    <source>
        <dbReference type="Proteomes" id="UP000018559"/>
    </source>
</evidence>
<reference evidence="6 7" key="1">
    <citation type="journal article" date="2014" name="Genome Announc.">
        <title>The Genome of the Predominant Equine Lactobacillus Species, Lactobacillus equi, Is Reflective of Its Lifestyle Adaptations to an Herbivorous Host.</title>
        <authorList>
            <person name="O'Donnell M.M."/>
            <person name="Harris H.M."/>
            <person name="O'Toole P.W."/>
            <person name="Ross R.P."/>
        </authorList>
    </citation>
    <scope>NUCLEOTIDE SEQUENCE [LARGE SCALE GENOMIC DNA]</scope>
    <source>
        <strain evidence="6 7">DPC 6820</strain>
    </source>
</reference>
<dbReference type="InterPro" id="IPR003959">
    <property type="entry name" value="ATPase_AAA_core"/>
</dbReference>
<evidence type="ECO:0000313" key="6">
    <source>
        <dbReference type="EMBL" id="ETA75072.1"/>
    </source>
</evidence>
<proteinExistence type="inferred from homology"/>
<dbReference type="Pfam" id="PF17862">
    <property type="entry name" value="AAA_lid_3"/>
    <property type="match status" value="1"/>
</dbReference>
<dbReference type="Gene3D" id="3.40.50.300">
    <property type="entry name" value="P-loop containing nucleotide triphosphate hydrolases"/>
    <property type="match status" value="1"/>
</dbReference>
<dbReference type="InterPro" id="IPR052381">
    <property type="entry name" value="AAA_domain_protein"/>
</dbReference>
<comment type="similarity">
    <text evidence="3">Belongs to the AAA ATPase family. Highly divergent.</text>
</comment>
<sequence>MSTEKSKIKQLASYVNALLPIIYIKNFDFEASSELICAVASDGNSNYQILEYDSGLGEVNFKTQVVERVDKQNNLATFLFNSLDEGYDTPTFLVLKDAHHEINDPAVISCLKQIAYRNTNINDYYETVFILSDRLTIPVELENLISIFDMPLPDNDEIKQLILDYVNELSIQVEDGVIEDLTVSLRGMNEFQLRQCLNIAYQRSGTLRKKDYELFIQQKEQFIKKSGLLEMVPIKESLDDIGGLDKLKDWLRTKKTVFNNLGLALEYGVDTPTGIMLVGMPGCGKSLAAKTTAELFQIPLLRLDVGKLFGKYVGESEHNMQRALKLAEAASPCVLWIDEIEKAFSGVGSATSEVSTRLFGQFLTWMQEKNNEVFIVATANNITTLPPEFLRKGRFDELFFIDFPNCYERKKILEIHLKKRKQSLSAIDLDKISQDTKGYNGADLEAIVKEAVEKSFIRKIKSGENTTVTQNDLELAVKKINSISETLHDSIKKIREATKNMKLLPASMTEKEYKKADKNVRLEEAEIKSVLLLPKHDI</sequence>
<evidence type="ECO:0000259" key="5">
    <source>
        <dbReference type="SMART" id="SM00382"/>
    </source>
</evidence>
<dbReference type="Gene3D" id="1.10.8.60">
    <property type="match status" value="1"/>
</dbReference>
<dbReference type="GO" id="GO:0005524">
    <property type="term" value="F:ATP binding"/>
    <property type="evidence" value="ECO:0007669"/>
    <property type="project" value="UniProtKB-KW"/>
</dbReference>
<dbReference type="PANTHER" id="PTHR42960:SF1">
    <property type="entry name" value="YCF46 PROTEIN"/>
    <property type="match status" value="1"/>
</dbReference>
<keyword evidence="6" id="KW-0378">Hydrolase</keyword>
<keyword evidence="7" id="KW-1185">Reference proteome</keyword>